<dbReference type="KEGG" id="cmos:111439762"/>
<dbReference type="GeneID" id="111439762"/>
<evidence type="ECO:0000313" key="3">
    <source>
        <dbReference type="RefSeq" id="XP_022933050.1"/>
    </source>
</evidence>
<gene>
    <name evidence="3" type="primary">LOC111439762</name>
</gene>
<dbReference type="InterPro" id="IPR002347">
    <property type="entry name" value="SDR_fam"/>
</dbReference>
<sequence>MAQATQMASTLSESSRIPTNASRIVLITGVSKGLGRALALELANRGHTIIGCSRDQPKLDSLRHQLSSNNHLLFNANVRSNDSVEELTKAVVQNKLVPDIIVNNAAVINRNRNLWEVDVEEFDNVIDTNVKGTANVLRHFIPLMIQNKHGIIINMSSTAGRNGIVHIAPYCASKWAVEGLSKSVAKELPEGMAVVTLDPGLINTDMLVSFAGSSASKYLTPERWAIKAATLILDLTTSDNGASLTVKDPTELSSP</sequence>
<dbReference type="Pfam" id="PF00106">
    <property type="entry name" value="adh_short"/>
    <property type="match status" value="1"/>
</dbReference>
<dbReference type="PANTHER" id="PTHR45267:SF2">
    <property type="entry name" value="NADPH-DEPENDENT PTERIN ALDEHYDE REDUCTASE"/>
    <property type="match status" value="1"/>
</dbReference>
<dbReference type="GO" id="GO:0005829">
    <property type="term" value="C:cytosol"/>
    <property type="evidence" value="ECO:0007669"/>
    <property type="project" value="TreeGrafter"/>
</dbReference>
<keyword evidence="2" id="KW-1185">Reference proteome</keyword>
<protein>
    <submittedName>
        <fullName evidence="3">NADPH-dependent pterin aldehyde reductase-like isoform X1</fullName>
    </submittedName>
</protein>
<dbReference type="Gene3D" id="3.40.50.720">
    <property type="entry name" value="NAD(P)-binding Rossmann-like Domain"/>
    <property type="match status" value="1"/>
</dbReference>
<dbReference type="PROSITE" id="PS00061">
    <property type="entry name" value="ADH_SHORT"/>
    <property type="match status" value="1"/>
</dbReference>
<evidence type="ECO:0000256" key="1">
    <source>
        <dbReference type="RuleBase" id="RU000363"/>
    </source>
</evidence>
<comment type="similarity">
    <text evidence="1">Belongs to the short-chain dehydrogenases/reductases (SDR) family.</text>
</comment>
<dbReference type="SUPFAM" id="SSF51735">
    <property type="entry name" value="NAD(P)-binding Rossmann-fold domains"/>
    <property type="match status" value="1"/>
</dbReference>
<evidence type="ECO:0000313" key="2">
    <source>
        <dbReference type="Proteomes" id="UP000504609"/>
    </source>
</evidence>
<dbReference type="RefSeq" id="XP_022933050.1">
    <property type="nucleotide sequence ID" value="XM_023077282.1"/>
</dbReference>
<dbReference type="InterPro" id="IPR053241">
    <property type="entry name" value="NADPH_pterin_aldehyde_rdct"/>
</dbReference>
<dbReference type="AlphaFoldDB" id="A0A6J1F3V0"/>
<dbReference type="PRINTS" id="PR00080">
    <property type="entry name" value="SDRFAMILY"/>
</dbReference>
<dbReference type="InterPro" id="IPR036291">
    <property type="entry name" value="NAD(P)-bd_dom_sf"/>
</dbReference>
<dbReference type="PRINTS" id="PR00081">
    <property type="entry name" value="GDHRDH"/>
</dbReference>
<dbReference type="PANTHER" id="PTHR45267">
    <property type="match status" value="1"/>
</dbReference>
<reference evidence="3" key="1">
    <citation type="submission" date="2025-08" db="UniProtKB">
        <authorList>
            <consortium name="RefSeq"/>
        </authorList>
    </citation>
    <scope>IDENTIFICATION</scope>
    <source>
        <tissue evidence="3">Young leaves</tissue>
    </source>
</reference>
<dbReference type="GO" id="GO:0016616">
    <property type="term" value="F:oxidoreductase activity, acting on the CH-OH group of donors, NAD or NADP as acceptor"/>
    <property type="evidence" value="ECO:0007669"/>
    <property type="project" value="TreeGrafter"/>
</dbReference>
<dbReference type="CDD" id="cd05233">
    <property type="entry name" value="SDR_c"/>
    <property type="match status" value="1"/>
</dbReference>
<proteinExistence type="inferred from homology"/>
<name>A0A6J1F3V0_CUCMO</name>
<dbReference type="GO" id="GO:0006760">
    <property type="term" value="P:folic acid-containing compound metabolic process"/>
    <property type="evidence" value="ECO:0007669"/>
    <property type="project" value="TreeGrafter"/>
</dbReference>
<dbReference type="Proteomes" id="UP000504609">
    <property type="component" value="Unplaced"/>
</dbReference>
<organism evidence="2 3">
    <name type="scientific">Cucurbita moschata</name>
    <name type="common">Winter crookneck squash</name>
    <name type="synonym">Cucurbita pepo var. moschata</name>
    <dbReference type="NCBI Taxonomy" id="3662"/>
    <lineage>
        <taxon>Eukaryota</taxon>
        <taxon>Viridiplantae</taxon>
        <taxon>Streptophyta</taxon>
        <taxon>Embryophyta</taxon>
        <taxon>Tracheophyta</taxon>
        <taxon>Spermatophyta</taxon>
        <taxon>Magnoliopsida</taxon>
        <taxon>eudicotyledons</taxon>
        <taxon>Gunneridae</taxon>
        <taxon>Pentapetalae</taxon>
        <taxon>rosids</taxon>
        <taxon>fabids</taxon>
        <taxon>Cucurbitales</taxon>
        <taxon>Cucurbitaceae</taxon>
        <taxon>Cucurbiteae</taxon>
        <taxon>Cucurbita</taxon>
    </lineage>
</organism>
<dbReference type="InterPro" id="IPR020904">
    <property type="entry name" value="Sc_DH/Rdtase_CS"/>
</dbReference>
<accession>A0A6J1F3V0</accession>